<dbReference type="EC" id="3.1.1.1" evidence="4"/>
<sequence length="402" mass="43379">MKLQLKAYLAVSLLTTGLILFPLTNDKAATSNAANTVPTMTTTANSTQNDYIAPTYQDILVANVPTYNNQTKALRLNIYKPQNTTEPVPVLVFVHGGGWATGTYAEPTANDTANSTVNNTPTSMSNLPPNTYGDATGQLMANDNRSSLEVFKEVVRHGIALVSVDYRLNSEAAYPDQIYDVKGAVRFIRAHAKEYNIDPNRIAISGTSAGAHLALLLATTNNNPAYEGNVGGNTEYSSAVSAVIDYYGPTDLLTMAPEMNPALQSTAKAAKTHDAPDANESILLGFNKPGQGVGVLRQLYETHNTQSPDWHYVELALNGSPVYQVTPQTPPMFIAHGGRDTLVPIAQSYRLRDALNSNGVENLFISNSEAPHGNQGQLVNETMVKWIVDKLNAQPITQSNTK</sequence>
<dbReference type="PANTHER" id="PTHR48081">
    <property type="entry name" value="AB HYDROLASE SUPERFAMILY PROTEIN C4A8.06C"/>
    <property type="match status" value="1"/>
</dbReference>
<dbReference type="Pfam" id="PF20434">
    <property type="entry name" value="BD-FAE"/>
    <property type="match status" value="3"/>
</dbReference>
<dbReference type="EMBL" id="CACRUX010000084">
    <property type="protein sequence ID" value="VYU44061.1"/>
    <property type="molecule type" value="Genomic_DNA"/>
</dbReference>
<evidence type="ECO:0000256" key="1">
    <source>
        <dbReference type="ARBA" id="ARBA00022801"/>
    </source>
</evidence>
<dbReference type="Gene3D" id="3.40.50.1820">
    <property type="entry name" value="alpha/beta hydrolase"/>
    <property type="match status" value="1"/>
</dbReference>
<feature type="domain" description="BD-FAE-like" evidence="3">
    <location>
        <begin position="144"/>
        <end position="269"/>
    </location>
</feature>
<evidence type="ECO:0000256" key="2">
    <source>
        <dbReference type="SAM" id="SignalP"/>
    </source>
</evidence>
<feature type="chain" id="PRO_5026913216" evidence="2">
    <location>
        <begin position="29"/>
        <end position="402"/>
    </location>
</feature>
<dbReference type="GO" id="GO:0106435">
    <property type="term" value="F:carboxylesterase activity"/>
    <property type="evidence" value="ECO:0007669"/>
    <property type="project" value="UniProtKB-EC"/>
</dbReference>
<dbReference type="InterPro" id="IPR049492">
    <property type="entry name" value="BD-FAE-like_dom"/>
</dbReference>
<dbReference type="InterPro" id="IPR029058">
    <property type="entry name" value="AB_hydrolase_fold"/>
</dbReference>
<organism evidence="4">
    <name type="scientific">Veillonella ratti</name>
    <dbReference type="NCBI Taxonomy" id="103892"/>
    <lineage>
        <taxon>Bacteria</taxon>
        <taxon>Bacillati</taxon>
        <taxon>Bacillota</taxon>
        <taxon>Negativicutes</taxon>
        <taxon>Veillonellales</taxon>
        <taxon>Veillonellaceae</taxon>
        <taxon>Veillonella</taxon>
    </lineage>
</organism>
<dbReference type="SUPFAM" id="SSF53474">
    <property type="entry name" value="alpha/beta-Hydrolases"/>
    <property type="match status" value="1"/>
</dbReference>
<feature type="signal peptide" evidence="2">
    <location>
        <begin position="1"/>
        <end position="28"/>
    </location>
</feature>
<name>A0A6N3EXB4_9FIRM</name>
<evidence type="ECO:0000313" key="4">
    <source>
        <dbReference type="EMBL" id="VYU44061.1"/>
    </source>
</evidence>
<dbReference type="InterPro" id="IPR050300">
    <property type="entry name" value="GDXG_lipolytic_enzyme"/>
</dbReference>
<dbReference type="PANTHER" id="PTHR48081:SF13">
    <property type="entry name" value="ALPHA_BETA HYDROLASE"/>
    <property type="match status" value="1"/>
</dbReference>
<accession>A0A6N3EXB4</accession>
<dbReference type="RefSeq" id="WP_021841442.1">
    <property type="nucleotide sequence ID" value="NZ_CACRUX010000084.1"/>
</dbReference>
<keyword evidence="2" id="KW-0732">Signal</keyword>
<reference evidence="4" key="1">
    <citation type="submission" date="2019-11" db="EMBL/GenBank/DDBJ databases">
        <authorList>
            <person name="Feng L."/>
        </authorList>
    </citation>
    <scope>NUCLEOTIDE SEQUENCE</scope>
    <source>
        <strain evidence="4">VrattiLFYP33</strain>
    </source>
</reference>
<protein>
    <submittedName>
        <fullName evidence="4">Carboxylesterase NlhH</fullName>
        <ecNumber evidence="4">3.1.1.1</ecNumber>
    </submittedName>
</protein>
<gene>
    <name evidence="4" type="primary">nlhH</name>
    <name evidence="4" type="ORF">VRLFYP33_02052</name>
</gene>
<dbReference type="AlphaFoldDB" id="A0A6N3EXB4"/>
<keyword evidence="1 4" id="KW-0378">Hydrolase</keyword>
<feature type="domain" description="BD-FAE-like" evidence="3">
    <location>
        <begin position="314"/>
        <end position="355"/>
    </location>
</feature>
<proteinExistence type="predicted"/>
<feature type="domain" description="BD-FAE-like" evidence="3">
    <location>
        <begin position="76"/>
        <end position="108"/>
    </location>
</feature>
<evidence type="ECO:0000259" key="3">
    <source>
        <dbReference type="Pfam" id="PF20434"/>
    </source>
</evidence>